<sequence>MNQSPISLLPQLACRDGAVLSDQGPRVAMVAAAWHADIVQRATTAFAQRFAQLQPLSQIQSMEVPGVFEIPLQAKLLAQSGEYDAIVAFGFVVDGGIYRHDFVSAAVIDGLMRVQLDTSVPIFSVVLTPHHFHANEAHQQFFEAHFIQKGEEAANACGSILQTWEPAAVGLASKPQVAVASAQNTAAEGHASTDAPLAVWARRSQHAVE</sequence>
<feature type="binding site" evidence="7">
    <location>
        <begin position="91"/>
        <end position="93"/>
    </location>
    <ligand>
        <name>5-amino-6-(D-ribitylamino)uracil</name>
        <dbReference type="ChEBI" id="CHEBI:15934"/>
    </ligand>
</feature>
<dbReference type="Proteomes" id="UP000308917">
    <property type="component" value="Unassembled WGS sequence"/>
</dbReference>
<comment type="catalytic activity">
    <reaction evidence="6 7">
        <text>(2S)-2-hydroxy-3-oxobutyl phosphate + 5-amino-6-(D-ribitylamino)uracil = 6,7-dimethyl-8-(1-D-ribityl)lumazine + phosphate + 2 H2O + H(+)</text>
        <dbReference type="Rhea" id="RHEA:26152"/>
        <dbReference type="ChEBI" id="CHEBI:15377"/>
        <dbReference type="ChEBI" id="CHEBI:15378"/>
        <dbReference type="ChEBI" id="CHEBI:15934"/>
        <dbReference type="ChEBI" id="CHEBI:43474"/>
        <dbReference type="ChEBI" id="CHEBI:58201"/>
        <dbReference type="ChEBI" id="CHEBI:58830"/>
        <dbReference type="EC" id="2.5.1.78"/>
    </reaction>
</comment>
<feature type="binding site" evidence="7">
    <location>
        <position position="34"/>
    </location>
    <ligand>
        <name>5-amino-6-(D-ribitylamino)uracil</name>
        <dbReference type="ChEBI" id="CHEBI:15934"/>
    </ligand>
</feature>
<dbReference type="Pfam" id="PF00885">
    <property type="entry name" value="DMRL_synthase"/>
    <property type="match status" value="1"/>
</dbReference>
<reference evidence="8 9" key="1">
    <citation type="journal article" date="2015" name="Antonie Van Leeuwenhoek">
        <title>Lampropedia puyangensis sp. nov., isolated from symptomatic bark of Populus ? euramericana canker and emended description of Lampropedia hyalina (Ehrenberg 1832) Lee et al. 2004.</title>
        <authorList>
            <person name="Li Y."/>
            <person name="Wang T."/>
            <person name="Piao C.G."/>
            <person name="Wang L.F."/>
            <person name="Tian G.Z."/>
            <person name="Zhu T.H."/>
            <person name="Guo M.W."/>
        </authorList>
    </citation>
    <scope>NUCLEOTIDE SEQUENCE [LARGE SCALE GENOMIC DNA]</scope>
    <source>
        <strain evidence="8 9">2-bin</strain>
    </source>
</reference>
<comment type="similarity">
    <text evidence="2 7">Belongs to the DMRL synthase family.</text>
</comment>
<dbReference type="EC" id="2.5.1.78" evidence="3 7"/>
<dbReference type="OrthoDB" id="9797659at2"/>
<keyword evidence="4 7" id="KW-0686">Riboflavin biosynthesis</keyword>
<comment type="caution">
    <text evidence="8">The sequence shown here is derived from an EMBL/GenBank/DDBJ whole genome shotgun (WGS) entry which is preliminary data.</text>
</comment>
<accession>A0A4S8F5W4</accession>
<comment type="pathway">
    <text evidence="1 7">Cofactor biosynthesis; riboflavin biosynthesis; riboflavin from 2-hydroxy-3-oxobutyl phosphate and 5-amino-6-(D-ribitylamino)uracil: step 1/2.</text>
</comment>
<dbReference type="UniPathway" id="UPA00275">
    <property type="reaction ID" value="UER00404"/>
</dbReference>
<evidence type="ECO:0000256" key="1">
    <source>
        <dbReference type="ARBA" id="ARBA00004917"/>
    </source>
</evidence>
<keyword evidence="5 7" id="KW-0808">Transferase</keyword>
<gene>
    <name evidence="7" type="primary">ribH</name>
    <name evidence="8" type="ORF">E9531_08275</name>
</gene>
<dbReference type="GO" id="GO:0009349">
    <property type="term" value="C:riboflavin synthase complex"/>
    <property type="evidence" value="ECO:0007669"/>
    <property type="project" value="InterPro"/>
</dbReference>
<protein>
    <recommendedName>
        <fullName evidence="3 7">6,7-dimethyl-8-ribityllumazine synthase</fullName>
        <shortName evidence="7">DMRL synthase</shortName>
        <shortName evidence="7">LS</shortName>
        <shortName evidence="7">Lumazine synthase</shortName>
        <ecNumber evidence="3 7">2.5.1.78</ecNumber>
    </recommendedName>
</protein>
<dbReference type="PANTHER" id="PTHR21058">
    <property type="entry name" value="6,7-DIMETHYL-8-RIBITYLLUMAZINE SYNTHASE DMRL SYNTHASE LUMAZINE SYNTHASE"/>
    <property type="match status" value="1"/>
</dbReference>
<comment type="caution">
    <text evidence="7">Lacks conserved residue(s) required for the propagation of feature annotation.</text>
</comment>
<comment type="function">
    <text evidence="7">Catalyzes the formation of 6,7-dimethyl-8-ribityllumazine by condensation of 5-amino-6-(D-ribitylamino)uracil with 3,4-dihydroxy-2-butanone 4-phosphate. This is the penultimate step in the biosynthesis of riboflavin.</text>
</comment>
<evidence type="ECO:0000256" key="7">
    <source>
        <dbReference type="HAMAP-Rule" id="MF_00178"/>
    </source>
</evidence>
<evidence type="ECO:0000313" key="8">
    <source>
        <dbReference type="EMBL" id="THU01985.1"/>
    </source>
</evidence>
<evidence type="ECO:0000313" key="9">
    <source>
        <dbReference type="Proteomes" id="UP000308917"/>
    </source>
</evidence>
<dbReference type="NCBIfam" id="NF009084">
    <property type="entry name" value="PRK12419.1"/>
    <property type="match status" value="1"/>
</dbReference>
<dbReference type="GO" id="GO:0000906">
    <property type="term" value="F:6,7-dimethyl-8-ribityllumazine synthase activity"/>
    <property type="evidence" value="ECO:0007669"/>
    <property type="project" value="UniProtKB-UniRule"/>
</dbReference>
<evidence type="ECO:0000256" key="6">
    <source>
        <dbReference type="ARBA" id="ARBA00048785"/>
    </source>
</evidence>
<proteinExistence type="inferred from homology"/>
<dbReference type="PANTHER" id="PTHR21058:SF0">
    <property type="entry name" value="6,7-DIMETHYL-8-RIBITYLLUMAZINE SYNTHASE"/>
    <property type="match status" value="1"/>
</dbReference>
<dbReference type="Gene3D" id="3.40.50.960">
    <property type="entry name" value="Lumazine/riboflavin synthase"/>
    <property type="match status" value="1"/>
</dbReference>
<dbReference type="GO" id="GO:0009231">
    <property type="term" value="P:riboflavin biosynthetic process"/>
    <property type="evidence" value="ECO:0007669"/>
    <property type="project" value="UniProtKB-UniRule"/>
</dbReference>
<evidence type="ECO:0000256" key="2">
    <source>
        <dbReference type="ARBA" id="ARBA00007424"/>
    </source>
</evidence>
<dbReference type="InterPro" id="IPR002180">
    <property type="entry name" value="LS/RS"/>
</dbReference>
<evidence type="ECO:0000256" key="5">
    <source>
        <dbReference type="ARBA" id="ARBA00022679"/>
    </source>
</evidence>
<dbReference type="GO" id="GO:0005829">
    <property type="term" value="C:cytosol"/>
    <property type="evidence" value="ECO:0007669"/>
    <property type="project" value="TreeGrafter"/>
</dbReference>
<feature type="binding site" evidence="7">
    <location>
        <position position="124"/>
    </location>
    <ligand>
        <name>5-amino-6-(D-ribitylamino)uracil</name>
        <dbReference type="ChEBI" id="CHEBI:15934"/>
    </ligand>
</feature>
<feature type="binding site" evidence="7">
    <location>
        <begin position="67"/>
        <end position="69"/>
    </location>
    <ligand>
        <name>5-amino-6-(D-ribitylamino)uracil</name>
        <dbReference type="ChEBI" id="CHEBI:15934"/>
    </ligand>
</feature>
<dbReference type="InterPro" id="IPR036467">
    <property type="entry name" value="LS/RS_sf"/>
</dbReference>
<dbReference type="HAMAP" id="MF_00178">
    <property type="entry name" value="Lumazine_synth"/>
    <property type="match status" value="1"/>
</dbReference>
<name>A0A4S8F5W4_9BURK</name>
<evidence type="ECO:0000256" key="4">
    <source>
        <dbReference type="ARBA" id="ARBA00022619"/>
    </source>
</evidence>
<dbReference type="RefSeq" id="WP_136573294.1">
    <property type="nucleotide sequence ID" value="NZ_STFG01000007.1"/>
</dbReference>
<feature type="active site" description="Proton donor" evidence="7">
    <location>
        <position position="99"/>
    </location>
</feature>
<evidence type="ECO:0000256" key="3">
    <source>
        <dbReference type="ARBA" id="ARBA00012664"/>
    </source>
</evidence>
<dbReference type="AlphaFoldDB" id="A0A4S8F5W4"/>
<feature type="binding site" evidence="7">
    <location>
        <position position="138"/>
    </location>
    <ligand>
        <name>(2S)-2-hydroxy-3-oxobutyl phosphate</name>
        <dbReference type="ChEBI" id="CHEBI:58830"/>
    </ligand>
</feature>
<keyword evidence="9" id="KW-1185">Reference proteome</keyword>
<dbReference type="SUPFAM" id="SSF52121">
    <property type="entry name" value="Lumazine synthase"/>
    <property type="match status" value="1"/>
</dbReference>
<dbReference type="InterPro" id="IPR034964">
    <property type="entry name" value="LS"/>
</dbReference>
<organism evidence="8 9">
    <name type="scientific">Lampropedia puyangensis</name>
    <dbReference type="NCBI Taxonomy" id="1330072"/>
    <lineage>
        <taxon>Bacteria</taxon>
        <taxon>Pseudomonadati</taxon>
        <taxon>Pseudomonadota</taxon>
        <taxon>Betaproteobacteria</taxon>
        <taxon>Burkholderiales</taxon>
        <taxon>Comamonadaceae</taxon>
        <taxon>Lampropedia</taxon>
    </lineage>
</organism>
<dbReference type="EMBL" id="STFG01000007">
    <property type="protein sequence ID" value="THU01985.1"/>
    <property type="molecule type" value="Genomic_DNA"/>
</dbReference>